<evidence type="ECO:0000313" key="2">
    <source>
        <dbReference type="EMBL" id="KAK3208066.1"/>
    </source>
</evidence>
<accession>A0AAN6LVI7</accession>
<keyword evidence="1" id="KW-0732">Signal</keyword>
<comment type="caution">
    <text evidence="2">The sequence shown here is derived from an EMBL/GenBank/DDBJ whole genome shotgun (WGS) entry which is preliminary data.</text>
</comment>
<gene>
    <name evidence="2" type="ORF">GRF29_96g1298429</name>
</gene>
<keyword evidence="3" id="KW-1185">Reference proteome</keyword>
<reference evidence="2 3" key="1">
    <citation type="submission" date="2021-02" db="EMBL/GenBank/DDBJ databases">
        <title>Genome assembly of Pseudopithomyces chartarum.</title>
        <authorList>
            <person name="Jauregui R."/>
            <person name="Singh J."/>
            <person name="Voisey C."/>
        </authorList>
    </citation>
    <scope>NUCLEOTIDE SEQUENCE [LARGE SCALE GENOMIC DNA]</scope>
    <source>
        <strain evidence="2 3">AGR01</strain>
    </source>
</reference>
<evidence type="ECO:0000256" key="1">
    <source>
        <dbReference type="SAM" id="SignalP"/>
    </source>
</evidence>
<sequence>MHFSTIPNALILLATAASSAPTLDAETYSEMSLNPLHKRQTANPCSQWTPQTRLVGDGSPKDWWLWKQVTGEMRCGNADTCAIQAGEYESFTINADLTGGASYISGGFGVEKSWETGTSWTCEEKKGNKVCLWIKIAHTEYEVEDGSYNSCGGFQGGKKHRITSPNKNNEGGYHECSVTDCREEGAQYWVDS</sequence>
<feature type="chain" id="PRO_5042971646" evidence="1">
    <location>
        <begin position="26"/>
        <end position="192"/>
    </location>
</feature>
<dbReference type="Proteomes" id="UP001280581">
    <property type="component" value="Unassembled WGS sequence"/>
</dbReference>
<proteinExistence type="predicted"/>
<dbReference type="AlphaFoldDB" id="A0AAN6LVI7"/>
<name>A0AAN6LVI7_9PLEO</name>
<evidence type="ECO:0000313" key="3">
    <source>
        <dbReference type="Proteomes" id="UP001280581"/>
    </source>
</evidence>
<feature type="signal peptide" evidence="1">
    <location>
        <begin position="1"/>
        <end position="25"/>
    </location>
</feature>
<dbReference type="EMBL" id="WVTA01000008">
    <property type="protein sequence ID" value="KAK3208066.1"/>
    <property type="molecule type" value="Genomic_DNA"/>
</dbReference>
<protein>
    <submittedName>
        <fullName evidence="2">Uncharacterized protein</fullName>
    </submittedName>
</protein>
<organism evidence="2 3">
    <name type="scientific">Pseudopithomyces chartarum</name>
    <dbReference type="NCBI Taxonomy" id="1892770"/>
    <lineage>
        <taxon>Eukaryota</taxon>
        <taxon>Fungi</taxon>
        <taxon>Dikarya</taxon>
        <taxon>Ascomycota</taxon>
        <taxon>Pezizomycotina</taxon>
        <taxon>Dothideomycetes</taxon>
        <taxon>Pleosporomycetidae</taxon>
        <taxon>Pleosporales</taxon>
        <taxon>Massarineae</taxon>
        <taxon>Didymosphaeriaceae</taxon>
        <taxon>Pseudopithomyces</taxon>
    </lineage>
</organism>